<dbReference type="EMBL" id="JAQQLI010000020">
    <property type="protein sequence ID" value="MDC7786822.1"/>
    <property type="molecule type" value="Genomic_DNA"/>
</dbReference>
<reference evidence="3" key="2">
    <citation type="submission" date="2023-02" db="EMBL/GenBank/DDBJ databases">
        <authorList>
            <person name="Rayyan A."/>
            <person name="Meyer T."/>
            <person name="Kyndt J.A."/>
        </authorList>
    </citation>
    <scope>NUCLEOTIDE SEQUENCE</scope>
    <source>
        <strain evidence="3">DSM 9987</strain>
    </source>
</reference>
<comment type="similarity">
    <text evidence="1">Belongs to the 4-hydroxybenzoyl-CoA thioesterase family.</text>
</comment>
<dbReference type="InterPro" id="IPR008272">
    <property type="entry name" value="HB-CoA_thioesterase_AS"/>
</dbReference>
<evidence type="ECO:0000313" key="3">
    <source>
        <dbReference type="EMBL" id="MDC7786822.1"/>
    </source>
</evidence>
<dbReference type="Proteomes" id="UP001165652">
    <property type="component" value="Unassembled WGS sequence"/>
</dbReference>
<organism evidence="3 4">
    <name type="scientific">Rhodoplanes tepidamans</name>
    <name type="common">Rhodoplanes cryptolactis</name>
    <dbReference type="NCBI Taxonomy" id="200616"/>
    <lineage>
        <taxon>Bacteria</taxon>
        <taxon>Pseudomonadati</taxon>
        <taxon>Pseudomonadota</taxon>
        <taxon>Alphaproteobacteria</taxon>
        <taxon>Hyphomicrobiales</taxon>
        <taxon>Nitrobacteraceae</taxon>
        <taxon>Rhodoplanes</taxon>
    </lineage>
</organism>
<dbReference type="GO" id="GO:0016787">
    <property type="term" value="F:hydrolase activity"/>
    <property type="evidence" value="ECO:0007669"/>
    <property type="project" value="UniProtKB-KW"/>
</dbReference>
<dbReference type="PIRSF" id="PIRSF003230">
    <property type="entry name" value="YbgC"/>
    <property type="match status" value="1"/>
</dbReference>
<keyword evidence="4" id="KW-1185">Reference proteome</keyword>
<accession>A0ABT5JB49</accession>
<dbReference type="InterPro" id="IPR006684">
    <property type="entry name" value="YbgC/YbaW"/>
</dbReference>
<comment type="caution">
    <text evidence="3">The sequence shown here is derived from an EMBL/GenBank/DDBJ whole genome shotgun (WGS) entry which is preliminary data.</text>
</comment>
<keyword evidence="2 3" id="KW-0378">Hydrolase</keyword>
<dbReference type="Pfam" id="PF13279">
    <property type="entry name" value="4HBT_2"/>
    <property type="match status" value="1"/>
</dbReference>
<protein>
    <submittedName>
        <fullName evidence="3">YbgC/FadM family acyl-CoA thioesterase</fullName>
        <ecNumber evidence="3">3.1.2.-</ecNumber>
    </submittedName>
</protein>
<dbReference type="SUPFAM" id="SSF54637">
    <property type="entry name" value="Thioesterase/thiol ester dehydrase-isomerase"/>
    <property type="match status" value="1"/>
</dbReference>
<dbReference type="Gene3D" id="3.10.129.10">
    <property type="entry name" value="Hotdog Thioesterase"/>
    <property type="match status" value="1"/>
</dbReference>
<dbReference type="RefSeq" id="WP_272777668.1">
    <property type="nucleotide sequence ID" value="NZ_JAQQLI010000020.1"/>
</dbReference>
<dbReference type="PROSITE" id="PS01328">
    <property type="entry name" value="4HBCOA_THIOESTERASE"/>
    <property type="match status" value="1"/>
</dbReference>
<dbReference type="NCBIfam" id="TIGR00051">
    <property type="entry name" value="YbgC/FadM family acyl-CoA thioesterase"/>
    <property type="match status" value="1"/>
</dbReference>
<proteinExistence type="inferred from homology"/>
<dbReference type="EC" id="3.1.2.-" evidence="3"/>
<reference evidence="3" key="1">
    <citation type="journal article" date="2023" name="Microbiol Resour">
        <title>Genome Sequences of Rhodoplanes serenus and Two Thermotolerant Strains, Rhodoplanes tepidamans and 'Rhodoplanes cryptolactis,' Further Refine the Genus.</title>
        <authorList>
            <person name="Rayyan A.A."/>
            <person name="Kyndt J.A."/>
        </authorList>
    </citation>
    <scope>NUCLEOTIDE SEQUENCE</scope>
    <source>
        <strain evidence="3">DSM 9987</strain>
    </source>
</reference>
<evidence type="ECO:0000313" key="4">
    <source>
        <dbReference type="Proteomes" id="UP001165652"/>
    </source>
</evidence>
<dbReference type="PANTHER" id="PTHR31793:SF37">
    <property type="entry name" value="ACYL-COA THIOESTER HYDROLASE YBGC"/>
    <property type="match status" value="1"/>
</dbReference>
<sequence>MAVRIHREDTDFSGIVYHASYVRFLERGRTNYLRLLGTSQGRLWDVGEDSGAGLAFVVRAMTLDFLRSARLDDLLTVLTASAEVKGASAILAQSIVCGDTRMLEARVRIALVSEGRARPFPRPLRAAMRPPDPAA</sequence>
<dbReference type="PANTHER" id="PTHR31793">
    <property type="entry name" value="4-HYDROXYBENZOYL-COA THIOESTERASE FAMILY MEMBER"/>
    <property type="match status" value="1"/>
</dbReference>
<gene>
    <name evidence="3" type="ORF">PQJ73_14105</name>
</gene>
<dbReference type="InterPro" id="IPR050563">
    <property type="entry name" value="4-hydroxybenzoyl-CoA_TE"/>
</dbReference>
<evidence type="ECO:0000256" key="2">
    <source>
        <dbReference type="ARBA" id="ARBA00022801"/>
    </source>
</evidence>
<dbReference type="CDD" id="cd00586">
    <property type="entry name" value="4HBT"/>
    <property type="match status" value="1"/>
</dbReference>
<name>A0ABT5JB49_RHOTP</name>
<dbReference type="InterPro" id="IPR029069">
    <property type="entry name" value="HotDog_dom_sf"/>
</dbReference>
<evidence type="ECO:0000256" key="1">
    <source>
        <dbReference type="ARBA" id="ARBA00005953"/>
    </source>
</evidence>